<organism evidence="1 2">
    <name type="scientific">Ornithinimicrobium cerasi</name>
    <dbReference type="NCBI Taxonomy" id="2248773"/>
    <lineage>
        <taxon>Bacteria</taxon>
        <taxon>Bacillati</taxon>
        <taxon>Actinomycetota</taxon>
        <taxon>Actinomycetes</taxon>
        <taxon>Micrococcales</taxon>
        <taxon>Ornithinimicrobiaceae</taxon>
        <taxon>Ornithinimicrobium</taxon>
    </lineage>
</organism>
<proteinExistence type="predicted"/>
<dbReference type="RefSeq" id="WP_097186495.1">
    <property type="nucleotide sequence ID" value="NZ_OBQK01000001.1"/>
</dbReference>
<dbReference type="EMBL" id="OBQK01000001">
    <property type="protein sequence ID" value="SOC51739.1"/>
    <property type="molecule type" value="Genomic_DNA"/>
</dbReference>
<dbReference type="AlphaFoldDB" id="A0A285VCD0"/>
<dbReference type="Proteomes" id="UP000219688">
    <property type="component" value="Unassembled WGS sequence"/>
</dbReference>
<evidence type="ECO:0000313" key="1">
    <source>
        <dbReference type="EMBL" id="SOC51739.1"/>
    </source>
</evidence>
<reference evidence="2" key="1">
    <citation type="submission" date="2017-08" db="EMBL/GenBank/DDBJ databases">
        <authorList>
            <person name="Varghese N."/>
            <person name="Submissions S."/>
        </authorList>
    </citation>
    <scope>NUCLEOTIDE SEQUENCE [LARGE SCALE GENOMIC DNA]</scope>
    <source>
        <strain evidence="2">USBA17B2</strain>
    </source>
</reference>
<keyword evidence="2" id="KW-1185">Reference proteome</keyword>
<gene>
    <name evidence="1" type="ORF">SAMN05421879_101294</name>
</gene>
<sequence>MSDSYTWVFQKADGAPITDLGLSSTAFPTQADAEGWLGQEWPTLADAGVEAVTLRRGDDDVYGPMSLSPAE</sequence>
<name>A0A285VCD0_9MICO</name>
<evidence type="ECO:0000313" key="2">
    <source>
        <dbReference type="Proteomes" id="UP000219688"/>
    </source>
</evidence>
<accession>A0A285VCD0</accession>
<protein>
    <submittedName>
        <fullName evidence="1">Uncharacterized protein</fullName>
    </submittedName>
</protein>